<protein>
    <recommendedName>
        <fullName evidence="6">TIGR01777 family protein</fullName>
    </recommendedName>
</protein>
<dbReference type="InterPro" id="IPR013549">
    <property type="entry name" value="DUF1731"/>
</dbReference>
<reference evidence="4 5" key="1">
    <citation type="submission" date="2016-12" db="EMBL/GenBank/DDBJ databases">
        <authorList>
            <person name="Song W.-J."/>
            <person name="Kurnit D.M."/>
        </authorList>
    </citation>
    <scope>NUCLEOTIDE SEQUENCE [LARGE SCALE GENOMIC DNA]</scope>
    <source>
        <strain evidence="4 5">DSM 11393</strain>
    </source>
</reference>
<dbReference type="RefSeq" id="WP_072697089.1">
    <property type="nucleotide sequence ID" value="NZ_FRDI01000005.1"/>
</dbReference>
<evidence type="ECO:0000256" key="1">
    <source>
        <dbReference type="ARBA" id="ARBA00009353"/>
    </source>
</evidence>
<name>A0A1M7SZ98_9BACT</name>
<organism evidence="4 5">
    <name type="scientific">Desulfovibrio litoralis DSM 11393</name>
    <dbReference type="NCBI Taxonomy" id="1121455"/>
    <lineage>
        <taxon>Bacteria</taxon>
        <taxon>Pseudomonadati</taxon>
        <taxon>Thermodesulfobacteriota</taxon>
        <taxon>Desulfovibrionia</taxon>
        <taxon>Desulfovibrionales</taxon>
        <taxon>Desulfovibrionaceae</taxon>
        <taxon>Desulfovibrio</taxon>
    </lineage>
</organism>
<evidence type="ECO:0000259" key="3">
    <source>
        <dbReference type="Pfam" id="PF08338"/>
    </source>
</evidence>
<dbReference type="PANTHER" id="PTHR11092:SF0">
    <property type="entry name" value="EPIMERASE FAMILY PROTEIN SDR39U1"/>
    <property type="match status" value="1"/>
</dbReference>
<evidence type="ECO:0008006" key="6">
    <source>
        <dbReference type="Google" id="ProtNLM"/>
    </source>
</evidence>
<dbReference type="Proteomes" id="UP000186469">
    <property type="component" value="Unassembled WGS sequence"/>
</dbReference>
<dbReference type="InterPro" id="IPR036291">
    <property type="entry name" value="NAD(P)-bd_dom_sf"/>
</dbReference>
<gene>
    <name evidence="4" type="ORF">SAMN02745728_01406</name>
</gene>
<feature type="domain" description="NAD-dependent epimerase/dehydratase" evidence="2">
    <location>
        <begin position="3"/>
        <end position="234"/>
    </location>
</feature>
<dbReference type="NCBIfam" id="TIGR01777">
    <property type="entry name" value="yfcH"/>
    <property type="match status" value="1"/>
</dbReference>
<dbReference type="InterPro" id="IPR010099">
    <property type="entry name" value="SDR39U1"/>
</dbReference>
<proteinExistence type="inferred from homology"/>
<evidence type="ECO:0000313" key="4">
    <source>
        <dbReference type="EMBL" id="SHN63790.1"/>
    </source>
</evidence>
<accession>A0A1M7SZ98</accession>
<dbReference type="PANTHER" id="PTHR11092">
    <property type="entry name" value="SUGAR NUCLEOTIDE EPIMERASE RELATED"/>
    <property type="match status" value="1"/>
</dbReference>
<dbReference type="EMBL" id="FRDI01000005">
    <property type="protein sequence ID" value="SHN63790.1"/>
    <property type="molecule type" value="Genomic_DNA"/>
</dbReference>
<comment type="similarity">
    <text evidence="1">Belongs to the NAD(P)-dependent epimerase/dehydratase family. SDR39U1 subfamily.</text>
</comment>
<evidence type="ECO:0000313" key="5">
    <source>
        <dbReference type="Proteomes" id="UP000186469"/>
    </source>
</evidence>
<dbReference type="OrthoDB" id="5292533at2"/>
<dbReference type="STRING" id="1121455.SAMN02745728_01406"/>
<dbReference type="SUPFAM" id="SSF51735">
    <property type="entry name" value="NAD(P)-binding Rossmann-fold domains"/>
    <property type="match status" value="1"/>
</dbReference>
<dbReference type="Pfam" id="PF01370">
    <property type="entry name" value="Epimerase"/>
    <property type="match status" value="1"/>
</dbReference>
<dbReference type="Gene3D" id="3.40.50.720">
    <property type="entry name" value="NAD(P)-binding Rossmann-like Domain"/>
    <property type="match status" value="1"/>
</dbReference>
<dbReference type="Pfam" id="PF08338">
    <property type="entry name" value="DUF1731"/>
    <property type="match status" value="1"/>
</dbReference>
<feature type="domain" description="DUF1731" evidence="3">
    <location>
        <begin position="261"/>
        <end position="308"/>
    </location>
</feature>
<sequence length="315" mass="34769">MKIVIMGGSGFIGSALCAALIERNDYVIVPTRKVKAQSLTQLEFALWDGKNAEQLSELLKNTDAVINLIGHNIAEARWSDIEKERILNSRLNATNALMEALEKLSSSERPKILIQGSAVGFYGAFDDYEKTAFSTEDTPPPKGLERGFLAHVASEWEKASEKAESLGVKRVVVRTSTVLDYTGGALPRLLLAFKLFLGGALGSGKQPFAWIHKADEVGAILYLLDHKLEGTFNLCGQEPVTMHTFAKTLGEVMGRPSFFNVPAFILKMAFGQMAEEILLSGQKVKPDKLVEAGYQLKYPRLKDALHEIIQREKED</sequence>
<keyword evidence="5" id="KW-1185">Reference proteome</keyword>
<evidence type="ECO:0000259" key="2">
    <source>
        <dbReference type="Pfam" id="PF01370"/>
    </source>
</evidence>
<dbReference type="AlphaFoldDB" id="A0A1M7SZ98"/>
<dbReference type="InterPro" id="IPR001509">
    <property type="entry name" value="Epimerase_deHydtase"/>
</dbReference>